<dbReference type="AlphaFoldDB" id="A0A4R0PEY8"/>
<dbReference type="SUPFAM" id="SSF116726">
    <property type="entry name" value="TrkA C-terminal domain-like"/>
    <property type="match status" value="2"/>
</dbReference>
<dbReference type="GO" id="GO:0005886">
    <property type="term" value="C:plasma membrane"/>
    <property type="evidence" value="ECO:0007669"/>
    <property type="project" value="TreeGrafter"/>
</dbReference>
<feature type="transmembrane region" description="Helical" evidence="7">
    <location>
        <begin position="97"/>
        <end position="114"/>
    </location>
</feature>
<proteinExistence type="predicted"/>
<protein>
    <submittedName>
        <fullName evidence="9">SLC13 family permease</fullName>
    </submittedName>
</protein>
<dbReference type="PROSITE" id="PS01271">
    <property type="entry name" value="NA_SULFATE"/>
    <property type="match status" value="1"/>
</dbReference>
<feature type="transmembrane region" description="Helical" evidence="7">
    <location>
        <begin position="400"/>
        <end position="433"/>
    </location>
</feature>
<comment type="caution">
    <text evidence="9">The sequence shown here is derived from an EMBL/GenBank/DDBJ whole genome shotgun (WGS) entry which is preliminary data.</text>
</comment>
<dbReference type="InterPro" id="IPR031312">
    <property type="entry name" value="Na/sul_symport_CS"/>
</dbReference>
<dbReference type="PANTHER" id="PTHR43652:SF2">
    <property type="entry name" value="BASIC AMINO ACID ANTIPORTER YFCC-RELATED"/>
    <property type="match status" value="1"/>
</dbReference>
<evidence type="ECO:0000256" key="4">
    <source>
        <dbReference type="ARBA" id="ARBA00022737"/>
    </source>
</evidence>
<evidence type="ECO:0000313" key="10">
    <source>
        <dbReference type="Proteomes" id="UP000291301"/>
    </source>
</evidence>
<keyword evidence="5 7" id="KW-1133">Transmembrane helix</keyword>
<dbReference type="EMBL" id="SJST01000001">
    <property type="protein sequence ID" value="TCD16386.1"/>
    <property type="molecule type" value="Genomic_DNA"/>
</dbReference>
<feature type="transmembrane region" description="Helical" evidence="7">
    <location>
        <begin position="530"/>
        <end position="548"/>
    </location>
</feature>
<keyword evidence="6 7" id="KW-0472">Membrane</keyword>
<evidence type="ECO:0000259" key="8">
    <source>
        <dbReference type="PROSITE" id="PS51202"/>
    </source>
</evidence>
<feature type="transmembrane region" description="Helical" evidence="7">
    <location>
        <begin position="33"/>
        <end position="50"/>
    </location>
</feature>
<comment type="subcellular location">
    <subcellularLocation>
        <location evidence="1">Membrane</location>
        <topology evidence="1">Multi-pass membrane protein</topology>
    </subcellularLocation>
</comment>
<feature type="transmembrane region" description="Helical" evidence="7">
    <location>
        <begin position="568"/>
        <end position="588"/>
    </location>
</feature>
<dbReference type="GO" id="GO:0008324">
    <property type="term" value="F:monoatomic cation transmembrane transporter activity"/>
    <property type="evidence" value="ECO:0007669"/>
    <property type="project" value="InterPro"/>
</dbReference>
<evidence type="ECO:0000313" key="9">
    <source>
        <dbReference type="EMBL" id="TCD16386.1"/>
    </source>
</evidence>
<feature type="domain" description="RCK C-terminal" evidence="8">
    <location>
        <begin position="212"/>
        <end position="296"/>
    </location>
</feature>
<evidence type="ECO:0000256" key="2">
    <source>
        <dbReference type="ARBA" id="ARBA00022448"/>
    </source>
</evidence>
<evidence type="ECO:0000256" key="6">
    <source>
        <dbReference type="ARBA" id="ARBA00023136"/>
    </source>
</evidence>
<dbReference type="PROSITE" id="PS51202">
    <property type="entry name" value="RCK_C"/>
    <property type="match status" value="2"/>
</dbReference>
<feature type="transmembrane region" description="Helical" evidence="7">
    <location>
        <begin position="178"/>
        <end position="206"/>
    </location>
</feature>
<dbReference type="InterPro" id="IPR051679">
    <property type="entry name" value="DASS-Related_Transporters"/>
</dbReference>
<dbReference type="Gene3D" id="3.30.70.1450">
    <property type="entry name" value="Regulator of K+ conductance, C-terminal domain"/>
    <property type="match status" value="2"/>
</dbReference>
<organism evidence="9 10">
    <name type="scientific">Oricola cellulosilytica</name>
    <dbReference type="NCBI Taxonomy" id="1429082"/>
    <lineage>
        <taxon>Bacteria</taxon>
        <taxon>Pseudomonadati</taxon>
        <taxon>Pseudomonadota</taxon>
        <taxon>Alphaproteobacteria</taxon>
        <taxon>Hyphomicrobiales</taxon>
        <taxon>Ahrensiaceae</taxon>
        <taxon>Oricola</taxon>
    </lineage>
</organism>
<name>A0A4R0PEY8_9HYPH</name>
<feature type="transmembrane region" description="Helical" evidence="7">
    <location>
        <begin position="445"/>
        <end position="463"/>
    </location>
</feature>
<dbReference type="GO" id="GO:0006813">
    <property type="term" value="P:potassium ion transport"/>
    <property type="evidence" value="ECO:0007669"/>
    <property type="project" value="InterPro"/>
</dbReference>
<keyword evidence="10" id="KW-1185">Reference proteome</keyword>
<keyword evidence="4" id="KW-0677">Repeat</keyword>
<feature type="domain" description="RCK C-terminal" evidence="8">
    <location>
        <begin position="298"/>
        <end position="382"/>
    </location>
</feature>
<dbReference type="InterPro" id="IPR004680">
    <property type="entry name" value="Cit_transptr-like_dom"/>
</dbReference>
<dbReference type="Pfam" id="PF02080">
    <property type="entry name" value="TrkA_C"/>
    <property type="match status" value="2"/>
</dbReference>
<sequence length="590" mass="62066">MSNLVVGYEPLVALVLLGILFILFIWEKYPPEVSAAAGAAAFVLLGFLEAEEVMGVFSNTAPITIAAMFVISGALVRTGVLEQLAELVVTHASTRPKAAIATFLIATLFASAFVNNTPVVLILIPVVIRLAGAAGLAPTRLLIPLSYAAILGGSCTLIGTSTNLLVDGVARANGLEAFSIFEITAVGVVATLTGAAVMMFLGPLLLPRRESGAEEKLMAESSFLSEVSIRDAEPYTGKTLGELTDFRHADMRIVGLRRNGNIIRSELDEIQLVKGDVLILLGSTSELLTLNDEEHLRLGLGRRRPGENVVVEAVVAPAKRNVGERIADLSLGRRFGLRILGASRHGHIPGPDLANVRLKPADKLLLEGPAEGFDELAEEAALVSISRPTGRAYRRSRAPIALGALGAVVALAAFNIMDLGVLAMVAVAALLILKCLDAEEAWDSIDGSILVLIFSMLIVGKGLENAGAVAMIVEGLAPLLSDLPPILLLMAVYALASVLTESVTNNAVAVVLTPIAISLANEIGIDPRPVVIAIMMGASASFATPIGYQTNTLVYGAANYSFLDFVKIGVPMNILVGLASVLAIRFFFPF</sequence>
<gene>
    <name evidence="9" type="ORF">E0D97_02870</name>
</gene>
<dbReference type="Proteomes" id="UP000291301">
    <property type="component" value="Unassembled WGS sequence"/>
</dbReference>
<evidence type="ECO:0000256" key="7">
    <source>
        <dbReference type="SAM" id="Phobius"/>
    </source>
</evidence>
<dbReference type="RefSeq" id="WP_131565204.1">
    <property type="nucleotide sequence ID" value="NZ_JAINFK010000001.1"/>
</dbReference>
<reference evidence="9 10" key="1">
    <citation type="journal article" date="2015" name="Antonie Van Leeuwenhoek">
        <title>Oricola cellulosilytica gen. nov., sp. nov., a cellulose-degrading bacterium of the family Phyllobacteriaceae isolated from surface seashore water, and emended descriptions of Mesorhizobium loti and Phyllobacterium myrsinacearum.</title>
        <authorList>
            <person name="Hameed A."/>
            <person name="Shahina M."/>
            <person name="Lai W.A."/>
            <person name="Lin S.Y."/>
            <person name="Young L.S."/>
            <person name="Liu Y.C."/>
            <person name="Hsu Y.H."/>
            <person name="Young C.C."/>
        </authorList>
    </citation>
    <scope>NUCLEOTIDE SEQUENCE [LARGE SCALE GENOMIC DNA]</scope>
    <source>
        <strain evidence="9 10">KCTC 52183</strain>
    </source>
</reference>
<feature type="transmembrane region" description="Helical" evidence="7">
    <location>
        <begin position="6"/>
        <end position="26"/>
    </location>
</feature>
<evidence type="ECO:0000256" key="3">
    <source>
        <dbReference type="ARBA" id="ARBA00022692"/>
    </source>
</evidence>
<feature type="transmembrane region" description="Helical" evidence="7">
    <location>
        <begin position="56"/>
        <end position="76"/>
    </location>
</feature>
<accession>A0A4R0PEY8</accession>
<dbReference type="InterPro" id="IPR006037">
    <property type="entry name" value="RCK_C"/>
</dbReference>
<dbReference type="OrthoDB" id="9809303at2"/>
<keyword evidence="2" id="KW-0813">Transport</keyword>
<evidence type="ECO:0000256" key="5">
    <source>
        <dbReference type="ARBA" id="ARBA00022989"/>
    </source>
</evidence>
<dbReference type="PANTHER" id="PTHR43652">
    <property type="entry name" value="BASIC AMINO ACID ANTIPORTER YFCC-RELATED"/>
    <property type="match status" value="1"/>
</dbReference>
<feature type="transmembrane region" description="Helical" evidence="7">
    <location>
        <begin position="145"/>
        <end position="166"/>
    </location>
</feature>
<keyword evidence="3 7" id="KW-0812">Transmembrane</keyword>
<evidence type="ECO:0000256" key="1">
    <source>
        <dbReference type="ARBA" id="ARBA00004141"/>
    </source>
</evidence>
<dbReference type="Pfam" id="PF03600">
    <property type="entry name" value="CitMHS"/>
    <property type="match status" value="1"/>
</dbReference>
<dbReference type="InterPro" id="IPR036721">
    <property type="entry name" value="RCK_C_sf"/>
</dbReference>